<evidence type="ECO:0000256" key="1">
    <source>
        <dbReference type="ARBA" id="ARBA00004141"/>
    </source>
</evidence>
<feature type="transmembrane region" description="Helical" evidence="8">
    <location>
        <begin position="344"/>
        <end position="365"/>
    </location>
</feature>
<keyword evidence="3 6" id="KW-0812">Transmembrane</keyword>
<feature type="transmembrane region" description="Helical" evidence="8">
    <location>
        <begin position="178"/>
        <end position="199"/>
    </location>
</feature>
<keyword evidence="2 6" id="KW-0813">Transport</keyword>
<feature type="transmembrane region" description="Helical" evidence="8">
    <location>
        <begin position="590"/>
        <end position="612"/>
    </location>
</feature>
<feature type="transmembrane region" description="Helical" evidence="8">
    <location>
        <begin position="148"/>
        <end position="166"/>
    </location>
</feature>
<dbReference type="PANTHER" id="PTHR11616:SF182">
    <property type="entry name" value="TRANSPORTER"/>
    <property type="match status" value="1"/>
</dbReference>
<dbReference type="PRINTS" id="PR00176">
    <property type="entry name" value="NANEUSMPORT"/>
</dbReference>
<evidence type="ECO:0000313" key="9">
    <source>
        <dbReference type="EMBL" id="CAG5097922.1"/>
    </source>
</evidence>
<dbReference type="PANTHER" id="PTHR11616">
    <property type="entry name" value="SODIUM/CHLORIDE DEPENDENT TRANSPORTER"/>
    <property type="match status" value="1"/>
</dbReference>
<organism evidence="9 10">
    <name type="scientific">Oikopleura dioica</name>
    <name type="common">Tunicate</name>
    <dbReference type="NCBI Taxonomy" id="34765"/>
    <lineage>
        <taxon>Eukaryota</taxon>
        <taxon>Metazoa</taxon>
        <taxon>Chordata</taxon>
        <taxon>Tunicata</taxon>
        <taxon>Appendicularia</taxon>
        <taxon>Copelata</taxon>
        <taxon>Oikopleuridae</taxon>
        <taxon>Oikopleura</taxon>
    </lineage>
</organism>
<gene>
    <name evidence="9" type="ORF">OKIOD_LOCUS6849</name>
</gene>
<sequence>MDKEDDLQGFEDPMNSHLSLSGGRRHSFGASGCLTDDFLESVNTLNKDKSNSTDRLKNAHEEELKFFKTPPRVKRQASKQSMPGLLADVYNKKTLAFQDVSEHDEDEESDENGNLILSEKKKSTSHKNELEEESDEDEGPAWDSKFQYLLALLGWAVGLGNIWRFPFLCWKHGGGAFLIPYTVLLIFEAFPLFFLELLFGQVHRVGSVKLWFKFDKRALGIGCASAVTCLLIALYYNVILAWAAIYLGTSFSKKLPWTDCPTINGTPVQECAETSPTEYYYYRNVLDFSGWGEEGSNDIVTKVLVSNVVVWGLVFISCVKGISSAGKAIPDISKAFKIGAWKDAAIQTFFNLGLAYGTVISYSSFNPRKNNCQKDAIFVATANYIVSIIASMTVFGIVGFKALSSTDRCILGKLDDNELATRMLPVFGVDAINKTTIEAVTDVMESKSYAGFEEFANCSQKIKQSYFTAGSCVTLTLVGVIFCLRSGIQWLDIFDSNASTIPLLVIAFHECIMSAVVYGVEKIRKDIKSALDYIPTVQPFWDICWKLISPVLLGVIIGFSFYDLFTAPVKVSYWDSVTFTGPDKASAPNFSIFCLYLILLTPLMMIPIQFVLQTIKLRRQRAYKEANNNNIT</sequence>
<dbReference type="SUPFAM" id="SSF161070">
    <property type="entry name" value="SNF-like"/>
    <property type="match status" value="1"/>
</dbReference>
<feature type="transmembrane region" description="Helical" evidence="8">
    <location>
        <begin position="219"/>
        <end position="247"/>
    </location>
</feature>
<evidence type="ECO:0000256" key="8">
    <source>
        <dbReference type="SAM" id="Phobius"/>
    </source>
</evidence>
<feature type="compositionally biased region" description="Acidic residues" evidence="7">
    <location>
        <begin position="102"/>
        <end position="111"/>
    </location>
</feature>
<feature type="transmembrane region" description="Helical" evidence="8">
    <location>
        <begin position="500"/>
        <end position="520"/>
    </location>
</feature>
<feature type="compositionally biased region" description="Basic and acidic residues" evidence="7">
    <location>
        <begin position="118"/>
        <end position="129"/>
    </location>
</feature>
<keyword evidence="6" id="KW-0769">Symport</keyword>
<evidence type="ECO:0000256" key="4">
    <source>
        <dbReference type="ARBA" id="ARBA00022989"/>
    </source>
</evidence>
<dbReference type="Proteomes" id="UP001158576">
    <property type="component" value="Chromosome XSR"/>
</dbReference>
<evidence type="ECO:0000256" key="5">
    <source>
        <dbReference type="ARBA" id="ARBA00023136"/>
    </source>
</evidence>
<feature type="transmembrane region" description="Helical" evidence="8">
    <location>
        <begin position="303"/>
        <end position="323"/>
    </location>
</feature>
<feature type="transmembrane region" description="Helical" evidence="8">
    <location>
        <begin position="377"/>
        <end position="398"/>
    </location>
</feature>
<evidence type="ECO:0000256" key="6">
    <source>
        <dbReference type="RuleBase" id="RU003732"/>
    </source>
</evidence>
<keyword evidence="4 8" id="KW-1133">Transmembrane helix</keyword>
<feature type="region of interest" description="Disordered" evidence="7">
    <location>
        <begin position="1"/>
        <end position="24"/>
    </location>
</feature>
<feature type="transmembrane region" description="Helical" evidence="8">
    <location>
        <begin position="540"/>
        <end position="562"/>
    </location>
</feature>
<keyword evidence="10" id="KW-1185">Reference proteome</keyword>
<comment type="subcellular location">
    <subcellularLocation>
        <location evidence="1">Membrane</location>
        <topology evidence="1">Multi-pass membrane protein</topology>
    </subcellularLocation>
</comment>
<keyword evidence="5 8" id="KW-0472">Membrane</keyword>
<evidence type="ECO:0000256" key="7">
    <source>
        <dbReference type="SAM" id="MobiDB-lite"/>
    </source>
</evidence>
<evidence type="ECO:0000256" key="3">
    <source>
        <dbReference type="ARBA" id="ARBA00022692"/>
    </source>
</evidence>
<dbReference type="InterPro" id="IPR000175">
    <property type="entry name" value="Na/ntran_symport"/>
</dbReference>
<feature type="compositionally biased region" description="Acidic residues" evidence="7">
    <location>
        <begin position="130"/>
        <end position="140"/>
    </location>
</feature>
<feature type="region of interest" description="Disordered" evidence="7">
    <location>
        <begin position="100"/>
        <end position="140"/>
    </location>
</feature>
<dbReference type="PROSITE" id="PS50267">
    <property type="entry name" value="NA_NEUROTRAN_SYMP_3"/>
    <property type="match status" value="1"/>
</dbReference>
<dbReference type="Pfam" id="PF00209">
    <property type="entry name" value="SNF"/>
    <property type="match status" value="2"/>
</dbReference>
<feature type="transmembrane region" description="Helical" evidence="8">
    <location>
        <begin position="466"/>
        <end position="488"/>
    </location>
</feature>
<evidence type="ECO:0000256" key="2">
    <source>
        <dbReference type="ARBA" id="ARBA00022448"/>
    </source>
</evidence>
<reference evidence="9 10" key="1">
    <citation type="submission" date="2021-04" db="EMBL/GenBank/DDBJ databases">
        <authorList>
            <person name="Bliznina A."/>
        </authorList>
    </citation>
    <scope>NUCLEOTIDE SEQUENCE [LARGE SCALE GENOMIC DNA]</scope>
</reference>
<dbReference type="InterPro" id="IPR037272">
    <property type="entry name" value="SNS_sf"/>
</dbReference>
<name>A0ABN7SGI4_OIKDI</name>
<dbReference type="EMBL" id="OU015569">
    <property type="protein sequence ID" value="CAG5097922.1"/>
    <property type="molecule type" value="Genomic_DNA"/>
</dbReference>
<dbReference type="PROSITE" id="PS00610">
    <property type="entry name" value="NA_NEUROTRAN_SYMP_1"/>
    <property type="match status" value="1"/>
</dbReference>
<protein>
    <recommendedName>
        <fullName evidence="6">Transporter</fullName>
    </recommendedName>
</protein>
<evidence type="ECO:0000313" key="10">
    <source>
        <dbReference type="Proteomes" id="UP001158576"/>
    </source>
</evidence>
<proteinExistence type="inferred from homology"/>
<accession>A0ABN7SGI4</accession>
<comment type="similarity">
    <text evidence="6">Belongs to the sodium:neurotransmitter symporter (SNF) (TC 2.A.22) family.</text>
</comment>